<proteinExistence type="predicted"/>
<organism evidence="1 2">
    <name type="scientific">Bauhinia variegata</name>
    <name type="common">Purple orchid tree</name>
    <name type="synonym">Phanera variegata</name>
    <dbReference type="NCBI Taxonomy" id="167791"/>
    <lineage>
        <taxon>Eukaryota</taxon>
        <taxon>Viridiplantae</taxon>
        <taxon>Streptophyta</taxon>
        <taxon>Embryophyta</taxon>
        <taxon>Tracheophyta</taxon>
        <taxon>Spermatophyta</taxon>
        <taxon>Magnoliopsida</taxon>
        <taxon>eudicotyledons</taxon>
        <taxon>Gunneridae</taxon>
        <taxon>Pentapetalae</taxon>
        <taxon>rosids</taxon>
        <taxon>fabids</taxon>
        <taxon>Fabales</taxon>
        <taxon>Fabaceae</taxon>
        <taxon>Cercidoideae</taxon>
        <taxon>Cercideae</taxon>
        <taxon>Bauhiniinae</taxon>
        <taxon>Bauhinia</taxon>
    </lineage>
</organism>
<evidence type="ECO:0000313" key="1">
    <source>
        <dbReference type="EMBL" id="KAI4357219.1"/>
    </source>
</evidence>
<gene>
    <name evidence="1" type="ORF">L6164_001182</name>
</gene>
<keyword evidence="2" id="KW-1185">Reference proteome</keyword>
<dbReference type="Proteomes" id="UP000828941">
    <property type="component" value="Chromosome 1"/>
</dbReference>
<protein>
    <submittedName>
        <fullName evidence="1">Uncharacterized protein</fullName>
    </submittedName>
</protein>
<dbReference type="EMBL" id="CM039426">
    <property type="protein sequence ID" value="KAI4357219.1"/>
    <property type="molecule type" value="Genomic_DNA"/>
</dbReference>
<name>A0ACB9QA56_BAUVA</name>
<accession>A0ACB9QA56</accession>
<comment type="caution">
    <text evidence="1">The sequence shown here is derived from an EMBL/GenBank/DDBJ whole genome shotgun (WGS) entry which is preliminary data.</text>
</comment>
<sequence>MDGEAGDWNSEGDSTLTSCNSRSSMPNEPNKISECIEEKELGSFMAVSGSVSGRLDVTTGSSSQECLPIVSHEHKVVFMDVCTSMDGYEAAMRINKKYKKHQDRPLIVALTGNTSKLVKENSMRVGMDGLILKPVSVDKMRGVLLELLEHGFYLKRFKQPDWLQIVRACVHTQMKLEVL</sequence>
<evidence type="ECO:0000313" key="2">
    <source>
        <dbReference type="Proteomes" id="UP000828941"/>
    </source>
</evidence>
<reference evidence="1 2" key="1">
    <citation type="journal article" date="2022" name="DNA Res.">
        <title>Chromosomal-level genome assembly of the orchid tree Bauhinia variegata (Leguminosae; Cercidoideae) supports the allotetraploid origin hypothesis of Bauhinia.</title>
        <authorList>
            <person name="Zhong Y."/>
            <person name="Chen Y."/>
            <person name="Zheng D."/>
            <person name="Pang J."/>
            <person name="Liu Y."/>
            <person name="Luo S."/>
            <person name="Meng S."/>
            <person name="Qian L."/>
            <person name="Wei D."/>
            <person name="Dai S."/>
            <person name="Zhou R."/>
        </authorList>
    </citation>
    <scope>NUCLEOTIDE SEQUENCE [LARGE SCALE GENOMIC DNA]</scope>
    <source>
        <strain evidence="1">BV-YZ2020</strain>
    </source>
</reference>